<name>J9H7E7_9ZZZZ</name>
<proteinExistence type="predicted"/>
<dbReference type="EMBL" id="AMCI01000242">
    <property type="protein sequence ID" value="EJX10145.1"/>
    <property type="molecule type" value="Genomic_DNA"/>
</dbReference>
<accession>J9H7E7</accession>
<keyword evidence="1" id="KW-0472">Membrane</keyword>
<protein>
    <submittedName>
        <fullName evidence="2">Uncharacterized protein</fullName>
    </submittedName>
</protein>
<keyword evidence="1" id="KW-0812">Transmembrane</keyword>
<reference evidence="2" key="1">
    <citation type="journal article" date="2012" name="PLoS ONE">
        <title>Gene sets for utilization of primary and secondary nutrition supplies in the distal gut of endangered iberian lynx.</title>
        <authorList>
            <person name="Alcaide M."/>
            <person name="Messina E."/>
            <person name="Richter M."/>
            <person name="Bargiela R."/>
            <person name="Peplies J."/>
            <person name="Huws S.A."/>
            <person name="Newbold C.J."/>
            <person name="Golyshin P.N."/>
            <person name="Simon M.A."/>
            <person name="Lopez G."/>
            <person name="Yakimov M.M."/>
            <person name="Ferrer M."/>
        </authorList>
    </citation>
    <scope>NUCLEOTIDE SEQUENCE</scope>
</reference>
<evidence type="ECO:0000313" key="2">
    <source>
        <dbReference type="EMBL" id="EJX10145.1"/>
    </source>
</evidence>
<gene>
    <name evidence="2" type="ORF">EVA_01746</name>
</gene>
<comment type="caution">
    <text evidence="2">The sequence shown here is derived from an EMBL/GenBank/DDBJ whole genome shotgun (WGS) entry which is preliminary data.</text>
</comment>
<dbReference type="AlphaFoldDB" id="J9H7E7"/>
<sequence length="37" mass="4558">MIQTRLFLLKNIIRCLVFFFLIFSATKKRMISFYLLK</sequence>
<keyword evidence="1" id="KW-1133">Transmembrane helix</keyword>
<evidence type="ECO:0000256" key="1">
    <source>
        <dbReference type="SAM" id="Phobius"/>
    </source>
</evidence>
<feature type="transmembrane region" description="Helical" evidence="1">
    <location>
        <begin position="6"/>
        <end position="25"/>
    </location>
</feature>
<organism evidence="2">
    <name type="scientific">gut metagenome</name>
    <dbReference type="NCBI Taxonomy" id="749906"/>
    <lineage>
        <taxon>unclassified sequences</taxon>
        <taxon>metagenomes</taxon>
        <taxon>organismal metagenomes</taxon>
    </lineage>
</organism>